<evidence type="ECO:0000256" key="1">
    <source>
        <dbReference type="SAM" id="MobiDB-lite"/>
    </source>
</evidence>
<dbReference type="KEGG" id="sma:SAVERM_2935"/>
<dbReference type="Proteomes" id="UP000000428">
    <property type="component" value="Chromosome"/>
</dbReference>
<feature type="region of interest" description="Disordered" evidence="1">
    <location>
        <begin position="1"/>
        <end position="38"/>
    </location>
</feature>
<organism evidence="3 4">
    <name type="scientific">Streptomyces avermitilis (strain ATCC 31267 / DSM 46492 / JCM 5070 / NBRC 14893 / NCIMB 12804 / NRRL 8165 / MA-4680)</name>
    <dbReference type="NCBI Taxonomy" id="227882"/>
    <lineage>
        <taxon>Bacteria</taxon>
        <taxon>Bacillati</taxon>
        <taxon>Actinomycetota</taxon>
        <taxon>Actinomycetes</taxon>
        <taxon>Kitasatosporales</taxon>
        <taxon>Streptomycetaceae</taxon>
        <taxon>Streptomyces</taxon>
    </lineage>
</organism>
<dbReference type="AlphaFoldDB" id="Q82J47"/>
<gene>
    <name evidence="3" type="ORF">SAVERM_2935</name>
</gene>
<proteinExistence type="predicted"/>
<dbReference type="HOGENOM" id="CLU_1609802_0_0_11"/>
<protein>
    <submittedName>
        <fullName evidence="3">Uncharacterized protein</fullName>
    </submittedName>
</protein>
<evidence type="ECO:0000313" key="3">
    <source>
        <dbReference type="EMBL" id="BAC70646.1"/>
    </source>
</evidence>
<reference evidence="3 4" key="1">
    <citation type="journal article" date="2001" name="Proc. Natl. Acad. Sci. U.S.A.">
        <title>Genome sequence of an industrial microorganism Streptomyces avermitilis: deducing the ability of producing secondary metabolites.</title>
        <authorList>
            <person name="Omura S."/>
            <person name="Ikeda H."/>
            <person name="Ishikawa J."/>
            <person name="Hanamoto A."/>
            <person name="Takahashi C."/>
            <person name="Shinose M."/>
            <person name="Takahashi Y."/>
            <person name="Horikawa H."/>
            <person name="Nakazawa H."/>
            <person name="Osonoe T."/>
            <person name="Kikuchi H."/>
            <person name="Shiba T."/>
            <person name="Sakaki Y."/>
            <person name="Hattori M."/>
        </authorList>
    </citation>
    <scope>NUCLEOTIDE SEQUENCE [LARGE SCALE GENOMIC DNA]</scope>
    <source>
        <strain evidence="4">ATCC 31267 / DSM 46492 / JCM 5070 / NBRC 14893 / NCIMB 12804 / NRRL 8165 / MA-4680</strain>
    </source>
</reference>
<accession>Q82J47</accession>
<dbReference type="EMBL" id="BA000030">
    <property type="protein sequence ID" value="BAC70646.1"/>
    <property type="molecule type" value="Genomic_DNA"/>
</dbReference>
<feature type="transmembrane region" description="Helical" evidence="2">
    <location>
        <begin position="136"/>
        <end position="155"/>
    </location>
</feature>
<reference evidence="3 4" key="2">
    <citation type="journal article" date="2003" name="Nat. Biotechnol.">
        <title>Complete genome sequence and comparative analysis of the industrial microorganism Streptomyces avermitilis.</title>
        <authorList>
            <person name="Ikeda H."/>
            <person name="Ishikawa J."/>
            <person name="Hanamoto A."/>
            <person name="Shinose M."/>
            <person name="Kikuchi H."/>
            <person name="Shiba T."/>
            <person name="Sakaki Y."/>
            <person name="Hattori M."/>
            <person name="Omura S."/>
        </authorList>
    </citation>
    <scope>NUCLEOTIDE SEQUENCE [LARGE SCALE GENOMIC DNA]</scope>
    <source>
        <strain evidence="4">ATCC 31267 / DSM 46492 / JCM 5070 / NBRC 14893 / NCIMB 12804 / NRRL 8165 / MA-4680</strain>
    </source>
</reference>
<sequence>MCDVSAPGRHSSTGRGDRVGPGRRHRDTEPSTPPSPGNAVLMTLARSLPDNATEWWIFLGTFVLYVLGRWFFAWQRARREGDSHPMRTAFAEEDDPAASHAAMVGGFRSYRQFFGFVGSAVAVVLVAALTEGWLRHALLWIIVPLLVIALSYLDFRQALKARSEA</sequence>
<feature type="transmembrane region" description="Helical" evidence="2">
    <location>
        <begin position="55"/>
        <end position="72"/>
    </location>
</feature>
<name>Q82J47_STRAW</name>
<evidence type="ECO:0000256" key="2">
    <source>
        <dbReference type="SAM" id="Phobius"/>
    </source>
</evidence>
<evidence type="ECO:0000313" key="4">
    <source>
        <dbReference type="Proteomes" id="UP000000428"/>
    </source>
</evidence>
<keyword evidence="2" id="KW-0472">Membrane</keyword>
<keyword evidence="2" id="KW-1133">Transmembrane helix</keyword>
<keyword evidence="4" id="KW-1185">Reference proteome</keyword>
<reference evidence="3 4" key="3">
    <citation type="journal article" date="2014" name="J. Ind. Microbiol. Biotechnol.">
        <title>Genome mining of the Streptomyces avermitilis genome and development of genome-minimized hosts for heterologous expression of biosynthetic gene clusters.</title>
        <authorList>
            <person name="Ikeda H."/>
            <person name="Shin-ya K."/>
            <person name="Omura S."/>
        </authorList>
    </citation>
    <scope>NUCLEOTIDE SEQUENCE [LARGE SCALE GENOMIC DNA]</scope>
    <source>
        <strain evidence="4">ATCC 31267 / DSM 46492 / JCM 5070 / NBRC 14893 / NCIMB 12804 / NRRL 8165 / MA-4680</strain>
    </source>
</reference>
<feature type="transmembrane region" description="Helical" evidence="2">
    <location>
        <begin position="113"/>
        <end position="130"/>
    </location>
</feature>
<keyword evidence="2" id="KW-0812">Transmembrane</keyword>